<dbReference type="InterPro" id="IPR036291">
    <property type="entry name" value="NAD(P)-bd_dom_sf"/>
</dbReference>
<comment type="similarity">
    <text evidence="1">Belongs to the short-chain dehydrogenases/reductases (SDR) family.</text>
</comment>
<dbReference type="Pfam" id="PF00106">
    <property type="entry name" value="adh_short"/>
    <property type="match status" value="1"/>
</dbReference>
<dbReference type="CDD" id="cd05327">
    <property type="entry name" value="retinol-DH_like_SDR_c_like"/>
    <property type="match status" value="1"/>
</dbReference>
<dbReference type="InterPro" id="IPR002347">
    <property type="entry name" value="SDR_fam"/>
</dbReference>
<evidence type="ECO:0000313" key="5">
    <source>
        <dbReference type="Proteomes" id="UP000199382"/>
    </source>
</evidence>
<keyword evidence="5" id="KW-1185">Reference proteome</keyword>
<dbReference type="Proteomes" id="UP000199382">
    <property type="component" value="Unassembled WGS sequence"/>
</dbReference>
<dbReference type="AlphaFoldDB" id="A0A1G9F342"/>
<evidence type="ECO:0000256" key="3">
    <source>
        <dbReference type="ARBA" id="ARBA00071493"/>
    </source>
</evidence>
<accession>A0A1G9F342</accession>
<dbReference type="EMBL" id="FNEK01000055">
    <property type="protein sequence ID" value="SDK82814.1"/>
    <property type="molecule type" value="Genomic_DNA"/>
</dbReference>
<dbReference type="PRINTS" id="PR00081">
    <property type="entry name" value="GDHRDH"/>
</dbReference>
<evidence type="ECO:0000256" key="1">
    <source>
        <dbReference type="ARBA" id="ARBA00006484"/>
    </source>
</evidence>
<reference evidence="4 5" key="1">
    <citation type="submission" date="2016-10" db="EMBL/GenBank/DDBJ databases">
        <authorList>
            <person name="de Groot N.N."/>
        </authorList>
    </citation>
    <scope>NUCLEOTIDE SEQUENCE [LARGE SCALE GENOMIC DNA]</scope>
    <source>
        <strain evidence="4 5">DSM 25294</strain>
    </source>
</reference>
<organism evidence="4 5">
    <name type="scientific">Aliiruegeria lutimaris</name>
    <dbReference type="NCBI Taxonomy" id="571298"/>
    <lineage>
        <taxon>Bacteria</taxon>
        <taxon>Pseudomonadati</taxon>
        <taxon>Pseudomonadota</taxon>
        <taxon>Alphaproteobacteria</taxon>
        <taxon>Rhodobacterales</taxon>
        <taxon>Roseobacteraceae</taxon>
        <taxon>Aliiruegeria</taxon>
    </lineage>
</organism>
<evidence type="ECO:0000256" key="2">
    <source>
        <dbReference type="ARBA" id="ARBA00023002"/>
    </source>
</evidence>
<dbReference type="Gene3D" id="3.40.50.720">
    <property type="entry name" value="NAD(P)-binding Rossmann-like Domain"/>
    <property type="match status" value="1"/>
</dbReference>
<dbReference type="FunFam" id="3.40.50.720:FF:000594">
    <property type="entry name" value="Short-chain oxidoreductase"/>
    <property type="match status" value="1"/>
</dbReference>
<protein>
    <recommendedName>
        <fullName evidence="3">Probable oxidoreductase</fullName>
    </recommendedName>
</protein>
<gene>
    <name evidence="4" type="ORF">SAMN04488026_105528</name>
</gene>
<keyword evidence="2" id="KW-0560">Oxidoreductase</keyword>
<evidence type="ECO:0000313" key="4">
    <source>
        <dbReference type="EMBL" id="SDK82814.1"/>
    </source>
</evidence>
<dbReference type="PANTHER" id="PTHR24320">
    <property type="entry name" value="RETINOL DEHYDROGENASE"/>
    <property type="match status" value="1"/>
</dbReference>
<proteinExistence type="inferred from homology"/>
<dbReference type="STRING" id="571298.SAMN04488026_105528"/>
<dbReference type="SUPFAM" id="SSF51735">
    <property type="entry name" value="NAD(P)-binding Rossmann-fold domains"/>
    <property type="match status" value="1"/>
</dbReference>
<dbReference type="GO" id="GO:0016491">
    <property type="term" value="F:oxidoreductase activity"/>
    <property type="evidence" value="ECO:0007669"/>
    <property type="project" value="UniProtKB-KW"/>
</dbReference>
<name>A0A1G9F342_9RHOB</name>
<dbReference type="PANTHER" id="PTHR24320:SF148">
    <property type="entry name" value="NAD(P)-BINDING ROSSMANN-FOLD SUPERFAMILY PROTEIN"/>
    <property type="match status" value="1"/>
</dbReference>
<sequence length="333" mass="35542">MDKYTNSVQYGKARNMCMSSDRSAFGKDTTADEVLAGIDLSGKTALVTGGSSGIGAETARALAAKGAKVIITARDMAKARNVVNGIRAASGAEIAVETLELGNIDSIRTFAERILARGEKIDLLINNAGIMACPQGQTDDGFELQFGSNHLGHFLMTNLIAPALADVGRVVSLSSSAHRMSPVVFDDIQFERRDYDKWAAYGQAKTANALFALGLNRRLTGRAIEAFAVHPGAIHTDLQRHLTEDDARLFAELEKAYTIQWKTIPAGAATSVYAATAPELAGKGGAFLADCGIWPVNDADGFGDGVRSWAIDAEAAERLWHVSEEMLGQAFVY</sequence>